<reference evidence="2 3" key="1">
    <citation type="submission" date="2024-09" db="EMBL/GenBank/DDBJ databases">
        <title>Chromosome-scale assembly of Riccia fluitans.</title>
        <authorList>
            <person name="Paukszto L."/>
            <person name="Sawicki J."/>
            <person name="Karawczyk K."/>
            <person name="Piernik-Szablinska J."/>
            <person name="Szczecinska M."/>
            <person name="Mazdziarz M."/>
        </authorList>
    </citation>
    <scope>NUCLEOTIDE SEQUENCE [LARGE SCALE GENOMIC DNA]</scope>
    <source>
        <strain evidence="2">Rf_01</strain>
        <tissue evidence="2">Aerial parts of the thallus</tissue>
    </source>
</reference>
<sequence length="146" mass="16281">MGLIPGGSGTNFQVVAEVGEAISSDEEMGASDKAAEGSKMTEARTRNGKDLLIQSLRETSVEWGHAECVLQERLHHRNAAAGIHPKICEALLQLHLPRCIAQHELLPNLWRMLNNIPKPFLTEDTFEPPCPDEDNWNRDWNSLSTE</sequence>
<gene>
    <name evidence="2" type="ORF">R1flu_008041</name>
</gene>
<proteinExistence type="predicted"/>
<feature type="region of interest" description="Disordered" evidence="1">
    <location>
        <begin position="127"/>
        <end position="146"/>
    </location>
</feature>
<keyword evidence="3" id="KW-1185">Reference proteome</keyword>
<evidence type="ECO:0000313" key="3">
    <source>
        <dbReference type="Proteomes" id="UP001605036"/>
    </source>
</evidence>
<dbReference type="EMBL" id="JBHFFA010000005">
    <property type="protein sequence ID" value="KAL2623796.1"/>
    <property type="molecule type" value="Genomic_DNA"/>
</dbReference>
<evidence type="ECO:0000256" key="1">
    <source>
        <dbReference type="SAM" id="MobiDB-lite"/>
    </source>
</evidence>
<name>A0ABD1YAK2_9MARC</name>
<comment type="caution">
    <text evidence="2">The sequence shown here is derived from an EMBL/GenBank/DDBJ whole genome shotgun (WGS) entry which is preliminary data.</text>
</comment>
<organism evidence="2 3">
    <name type="scientific">Riccia fluitans</name>
    <dbReference type="NCBI Taxonomy" id="41844"/>
    <lineage>
        <taxon>Eukaryota</taxon>
        <taxon>Viridiplantae</taxon>
        <taxon>Streptophyta</taxon>
        <taxon>Embryophyta</taxon>
        <taxon>Marchantiophyta</taxon>
        <taxon>Marchantiopsida</taxon>
        <taxon>Marchantiidae</taxon>
        <taxon>Marchantiales</taxon>
        <taxon>Ricciaceae</taxon>
        <taxon>Riccia</taxon>
    </lineage>
</organism>
<dbReference type="AlphaFoldDB" id="A0ABD1YAK2"/>
<dbReference type="Proteomes" id="UP001605036">
    <property type="component" value="Unassembled WGS sequence"/>
</dbReference>
<feature type="region of interest" description="Disordered" evidence="1">
    <location>
        <begin position="23"/>
        <end position="47"/>
    </location>
</feature>
<protein>
    <submittedName>
        <fullName evidence="2">Uncharacterized protein</fullName>
    </submittedName>
</protein>
<accession>A0ABD1YAK2</accession>
<evidence type="ECO:0000313" key="2">
    <source>
        <dbReference type="EMBL" id="KAL2623796.1"/>
    </source>
</evidence>
<feature type="compositionally biased region" description="Basic and acidic residues" evidence="1">
    <location>
        <begin position="33"/>
        <end position="47"/>
    </location>
</feature>